<proteinExistence type="predicted"/>
<dbReference type="Pfam" id="PF11580">
    <property type="entry name" value="DUF3239"/>
    <property type="match status" value="1"/>
</dbReference>
<dbReference type="KEGG" id="coe:CP258_03125"/>
<feature type="transmembrane region" description="Helical" evidence="1">
    <location>
        <begin position="54"/>
        <end position="74"/>
    </location>
</feature>
<sequence length="213" mass="23377">MQKFSFPINADYAKKNNELLKDTKRLQLSAGLFGLIQVLIGVALFLVLGGIFGGIVFTLFIVMALISFAMIAIIPKKVGTAESLYQNYPLAAGMIAEVNPRDFVVMALVNANVDEQAPPAWALATRSITNLEGVERAVGVRIPVVAVAGQRSVHSQDTWDQISPMPIGWATTDPAVVERAIKEIPDEQWKILEKSLTRLEDVKETKFDLLVID</sequence>
<dbReference type="RefSeq" id="WP_014366673.1">
    <property type="nucleotide sequence ID" value="NC_017945.3"/>
</dbReference>
<keyword evidence="1" id="KW-0812">Transmembrane</keyword>
<dbReference type="Proteomes" id="UP000006465">
    <property type="component" value="Chromosome"/>
</dbReference>
<feature type="transmembrane region" description="Helical" evidence="1">
    <location>
        <begin position="28"/>
        <end position="48"/>
    </location>
</feature>
<organism evidence="2 3">
    <name type="scientific">Corynebacterium pseudotuberculosis 258</name>
    <dbReference type="NCBI Taxonomy" id="1168865"/>
    <lineage>
        <taxon>Bacteria</taxon>
        <taxon>Bacillati</taxon>
        <taxon>Actinomycetota</taxon>
        <taxon>Actinomycetes</taxon>
        <taxon>Mycobacteriales</taxon>
        <taxon>Corynebacteriaceae</taxon>
        <taxon>Corynebacterium</taxon>
    </lineage>
</organism>
<evidence type="ECO:0000313" key="2">
    <source>
        <dbReference type="EMBL" id="AFK16236.1"/>
    </source>
</evidence>
<evidence type="ECO:0000256" key="1">
    <source>
        <dbReference type="SAM" id="Phobius"/>
    </source>
</evidence>
<dbReference type="InterPro" id="IPR023124">
    <property type="entry name" value="DUF3239_dom_sf"/>
</dbReference>
<keyword evidence="1" id="KW-0472">Membrane</keyword>
<reference evidence="2 3" key="1">
    <citation type="journal article" date="2013" name="J. Biotechnol.">
        <title>Genome sequence of Corynebacterium pseudotuberculosis biovar equi strain 258 and prediction of antigenic targets to improve biotechnological vaccine production.</title>
        <authorList>
            <person name="Soares S.C."/>
            <person name="Trost E."/>
            <person name="Ramos R.T."/>
            <person name="Carneiro A.R."/>
            <person name="Santos A.R."/>
            <person name="Pinto A.C."/>
            <person name="Barbosa E."/>
            <person name="Aburjaile F."/>
            <person name="Ali A."/>
            <person name="Diniz C.A."/>
            <person name="Hassan S.S."/>
            <person name="Fiaux K."/>
            <person name="Guimaraes L.C."/>
            <person name="Bakhtiar S.M."/>
            <person name="Pereira U."/>
            <person name="Almeida S.S."/>
            <person name="Abreu V.A."/>
            <person name="Rocha F.S."/>
            <person name="Dorella F.A."/>
            <person name="Miyoshi A."/>
            <person name="Silva A."/>
            <person name="Azevedo V."/>
            <person name="Tauch A."/>
        </authorList>
    </citation>
    <scope>NUCLEOTIDE SEQUENCE [LARGE SCALE GENOMIC DNA]</scope>
    <source>
        <strain evidence="2 3">258</strain>
    </source>
</reference>
<dbReference type="Gene3D" id="2.40.410.10">
    <property type="entry name" value="putative membrane protein from Corynebacterium diphtheriae superfamily"/>
    <property type="match status" value="1"/>
</dbReference>
<dbReference type="AlphaFoldDB" id="A0AAU8Q3K0"/>
<dbReference type="EMBL" id="CP003540">
    <property type="protein sequence ID" value="AFK16236.1"/>
    <property type="molecule type" value="Genomic_DNA"/>
</dbReference>
<accession>A0AAU8Q3K0</accession>
<evidence type="ECO:0000313" key="3">
    <source>
        <dbReference type="Proteomes" id="UP000006465"/>
    </source>
</evidence>
<gene>
    <name evidence="2" type="ORF">CP258_03125</name>
</gene>
<dbReference type="InterPro" id="IPR021632">
    <property type="entry name" value="DUF3239"/>
</dbReference>
<keyword evidence="1" id="KW-1133">Transmembrane helix</keyword>
<protein>
    <submittedName>
        <fullName evidence="2">DUF3239 domain-containing protein</fullName>
    </submittedName>
</protein>
<name>A0AAU8Q3K0_CORPS</name>